<dbReference type="AlphaFoldDB" id="A0A2M4D661"/>
<organism evidence="1">
    <name type="scientific">Anopheles darlingi</name>
    <name type="common">Mosquito</name>
    <dbReference type="NCBI Taxonomy" id="43151"/>
    <lineage>
        <taxon>Eukaryota</taxon>
        <taxon>Metazoa</taxon>
        <taxon>Ecdysozoa</taxon>
        <taxon>Arthropoda</taxon>
        <taxon>Hexapoda</taxon>
        <taxon>Insecta</taxon>
        <taxon>Pterygota</taxon>
        <taxon>Neoptera</taxon>
        <taxon>Endopterygota</taxon>
        <taxon>Diptera</taxon>
        <taxon>Nematocera</taxon>
        <taxon>Culicoidea</taxon>
        <taxon>Culicidae</taxon>
        <taxon>Anophelinae</taxon>
        <taxon>Anopheles</taxon>
    </lineage>
</organism>
<protein>
    <submittedName>
        <fullName evidence="1">Putative secreted protein</fullName>
    </submittedName>
</protein>
<sequence>MPHQQLLQMSSLGTLICKLYLYLSHILLQLANAFEELPQRRSHFIVLNTCMHCVAGSALIGGTVRLYDTQNQSVLFVGRRHF</sequence>
<reference evidence="1" key="1">
    <citation type="submission" date="2018-01" db="EMBL/GenBank/DDBJ databases">
        <title>An insight into the sialome of Amazonian anophelines.</title>
        <authorList>
            <person name="Ribeiro J.M."/>
            <person name="Scarpassa V."/>
            <person name="Calvo E."/>
        </authorList>
    </citation>
    <scope>NUCLEOTIDE SEQUENCE</scope>
</reference>
<accession>A0A2M4D661</accession>
<proteinExistence type="predicted"/>
<dbReference type="EMBL" id="GGFL01008865">
    <property type="protein sequence ID" value="MBW73043.1"/>
    <property type="molecule type" value="Transcribed_RNA"/>
</dbReference>
<evidence type="ECO:0000313" key="1">
    <source>
        <dbReference type="EMBL" id="MBW73043.1"/>
    </source>
</evidence>
<name>A0A2M4D661_ANODA</name>